<accession>A0A835HGS3</accession>
<feature type="transmembrane region" description="Helical" evidence="1">
    <location>
        <begin position="69"/>
        <end position="87"/>
    </location>
</feature>
<sequence>MRLSRLSYRITGILSAFNKERGGTTGLVFGYNRQKKELDLNTQANLLMARWVVYGVLHRCRTVQLFEGLLLHILPLILVWINFLEGIHVQWRILRQMGSYAPAIKVLERYWEQFFTQT</sequence>
<evidence type="ECO:0000313" key="2">
    <source>
        <dbReference type="EMBL" id="KAF9599129.1"/>
    </source>
</evidence>
<keyword evidence="3" id="KW-1185">Reference proteome</keyword>
<keyword evidence="1" id="KW-0472">Membrane</keyword>
<reference evidence="2 3" key="1">
    <citation type="submission" date="2020-10" db="EMBL/GenBank/DDBJ databases">
        <title>The Coptis chinensis genome and diversification of protoberbering-type alkaloids.</title>
        <authorList>
            <person name="Wang B."/>
            <person name="Shu S."/>
            <person name="Song C."/>
            <person name="Liu Y."/>
        </authorList>
    </citation>
    <scope>NUCLEOTIDE SEQUENCE [LARGE SCALE GENOMIC DNA]</scope>
    <source>
        <strain evidence="2">HL-2020</strain>
        <tissue evidence="2">Leaf</tissue>
    </source>
</reference>
<comment type="caution">
    <text evidence="2">The sequence shown here is derived from an EMBL/GenBank/DDBJ whole genome shotgun (WGS) entry which is preliminary data.</text>
</comment>
<dbReference type="EMBL" id="JADFTS010000007">
    <property type="protein sequence ID" value="KAF9599129.1"/>
    <property type="molecule type" value="Genomic_DNA"/>
</dbReference>
<proteinExistence type="predicted"/>
<keyword evidence="1" id="KW-1133">Transmembrane helix</keyword>
<gene>
    <name evidence="2" type="ORF">IFM89_035408</name>
</gene>
<evidence type="ECO:0000313" key="3">
    <source>
        <dbReference type="Proteomes" id="UP000631114"/>
    </source>
</evidence>
<organism evidence="2 3">
    <name type="scientific">Coptis chinensis</name>
    <dbReference type="NCBI Taxonomy" id="261450"/>
    <lineage>
        <taxon>Eukaryota</taxon>
        <taxon>Viridiplantae</taxon>
        <taxon>Streptophyta</taxon>
        <taxon>Embryophyta</taxon>
        <taxon>Tracheophyta</taxon>
        <taxon>Spermatophyta</taxon>
        <taxon>Magnoliopsida</taxon>
        <taxon>Ranunculales</taxon>
        <taxon>Ranunculaceae</taxon>
        <taxon>Coptidoideae</taxon>
        <taxon>Coptis</taxon>
    </lineage>
</organism>
<dbReference type="Proteomes" id="UP000631114">
    <property type="component" value="Unassembled WGS sequence"/>
</dbReference>
<evidence type="ECO:0000256" key="1">
    <source>
        <dbReference type="SAM" id="Phobius"/>
    </source>
</evidence>
<dbReference type="AlphaFoldDB" id="A0A835HGS3"/>
<protein>
    <submittedName>
        <fullName evidence="2">Uncharacterized protein</fullName>
    </submittedName>
</protein>
<name>A0A835HGS3_9MAGN</name>
<keyword evidence="1" id="KW-0812">Transmembrane</keyword>